<sequence>MSGFHAGHEHLRLPNVTDVSVTYAGETEPPPGAGFDPFEREVHGPTVVLDDRASKIRVASNNSAFEDIDVWTCHFSPRSFKVKSEVVVAQPADARSELENGRFVRNRIVVVQRGDIPIVHKVLAAQRAGALGVIVADDGRCGGSFGQLCVYGSDPPEGWAALDMPRPWLDVRVPVVLMLREDAERLTAAAGAAAAHAESMAWTSLYDGWVDSMSSSSSLSSSSSSSASSVGGGDWRTSSAL</sequence>
<dbReference type="EMBL" id="FN648378">
    <property type="protein sequence ID" value="CBN79373.1"/>
    <property type="molecule type" value="Genomic_DNA"/>
</dbReference>
<keyword evidence="4" id="KW-1185">Reference proteome</keyword>
<dbReference type="InterPro" id="IPR003137">
    <property type="entry name" value="PA_domain"/>
</dbReference>
<dbReference type="eggNOG" id="ENOG502RTB6">
    <property type="taxonomic scope" value="Eukaryota"/>
</dbReference>
<reference evidence="3 4" key="1">
    <citation type="journal article" date="2010" name="Nature">
        <title>The Ectocarpus genome and the independent evolution of multicellularity in brown algae.</title>
        <authorList>
            <person name="Cock J.M."/>
            <person name="Sterck L."/>
            <person name="Rouze P."/>
            <person name="Scornet D."/>
            <person name="Allen A.E."/>
            <person name="Amoutzias G."/>
            <person name="Anthouard V."/>
            <person name="Artiguenave F."/>
            <person name="Aury J.M."/>
            <person name="Badger J.H."/>
            <person name="Beszteri B."/>
            <person name="Billiau K."/>
            <person name="Bonnet E."/>
            <person name="Bothwell J.H."/>
            <person name="Bowler C."/>
            <person name="Boyen C."/>
            <person name="Brownlee C."/>
            <person name="Carrano C.J."/>
            <person name="Charrier B."/>
            <person name="Cho G.Y."/>
            <person name="Coelho S.M."/>
            <person name="Collen J."/>
            <person name="Corre E."/>
            <person name="Da Silva C."/>
            <person name="Delage L."/>
            <person name="Delaroque N."/>
            <person name="Dittami S.M."/>
            <person name="Doulbeau S."/>
            <person name="Elias M."/>
            <person name="Farnham G."/>
            <person name="Gachon C.M."/>
            <person name="Gschloessl B."/>
            <person name="Heesch S."/>
            <person name="Jabbari K."/>
            <person name="Jubin C."/>
            <person name="Kawai H."/>
            <person name="Kimura K."/>
            <person name="Kloareg B."/>
            <person name="Kupper F.C."/>
            <person name="Lang D."/>
            <person name="Le Bail A."/>
            <person name="Leblanc C."/>
            <person name="Lerouge P."/>
            <person name="Lohr M."/>
            <person name="Lopez P.J."/>
            <person name="Martens C."/>
            <person name="Maumus F."/>
            <person name="Michel G."/>
            <person name="Miranda-Saavedra D."/>
            <person name="Morales J."/>
            <person name="Moreau H."/>
            <person name="Motomura T."/>
            <person name="Nagasato C."/>
            <person name="Napoli C.A."/>
            <person name="Nelson D.R."/>
            <person name="Nyvall-Collen P."/>
            <person name="Peters A.F."/>
            <person name="Pommier C."/>
            <person name="Potin P."/>
            <person name="Poulain J."/>
            <person name="Quesneville H."/>
            <person name="Read B."/>
            <person name="Rensing S.A."/>
            <person name="Ritter A."/>
            <person name="Rousvoal S."/>
            <person name="Samanta M."/>
            <person name="Samson G."/>
            <person name="Schroeder D.C."/>
            <person name="Segurens B."/>
            <person name="Strittmatter M."/>
            <person name="Tonon T."/>
            <person name="Tregear J.W."/>
            <person name="Valentin K."/>
            <person name="von Dassow P."/>
            <person name="Yamagishi T."/>
            <person name="Van de Peer Y."/>
            <person name="Wincker P."/>
        </authorList>
    </citation>
    <scope>NUCLEOTIDE SEQUENCE [LARGE SCALE GENOMIC DNA]</scope>
    <source>
        <strain evidence="4">Ec32 / CCAP1310/4</strain>
    </source>
</reference>
<evidence type="ECO:0000259" key="2">
    <source>
        <dbReference type="Pfam" id="PF02225"/>
    </source>
</evidence>
<dbReference type="Pfam" id="PF02225">
    <property type="entry name" value="PA"/>
    <property type="match status" value="1"/>
</dbReference>
<organism evidence="3 4">
    <name type="scientific">Ectocarpus siliculosus</name>
    <name type="common">Brown alga</name>
    <name type="synonym">Conferva siliculosa</name>
    <dbReference type="NCBI Taxonomy" id="2880"/>
    <lineage>
        <taxon>Eukaryota</taxon>
        <taxon>Sar</taxon>
        <taxon>Stramenopiles</taxon>
        <taxon>Ochrophyta</taxon>
        <taxon>PX clade</taxon>
        <taxon>Phaeophyceae</taxon>
        <taxon>Ectocarpales</taxon>
        <taxon>Ectocarpaceae</taxon>
        <taxon>Ectocarpus</taxon>
    </lineage>
</organism>
<gene>
    <name evidence="3" type="ORF">Esi_0201_0041</name>
</gene>
<dbReference type="OrthoDB" id="77835at2759"/>
<feature type="region of interest" description="Disordered" evidence="1">
    <location>
        <begin position="214"/>
        <end position="241"/>
    </location>
</feature>
<accession>D8LI37</accession>
<feature type="domain" description="PA" evidence="2">
    <location>
        <begin position="86"/>
        <end position="152"/>
    </location>
</feature>
<evidence type="ECO:0000313" key="3">
    <source>
        <dbReference type="EMBL" id="CBN79373.1"/>
    </source>
</evidence>
<feature type="compositionally biased region" description="Low complexity" evidence="1">
    <location>
        <begin position="214"/>
        <end position="229"/>
    </location>
</feature>
<dbReference type="InParanoid" id="D8LI37"/>
<evidence type="ECO:0000313" key="4">
    <source>
        <dbReference type="Proteomes" id="UP000002630"/>
    </source>
</evidence>
<dbReference type="InterPro" id="IPR046450">
    <property type="entry name" value="PA_dom_sf"/>
</dbReference>
<protein>
    <recommendedName>
        <fullName evidence="2">PA domain-containing protein</fullName>
    </recommendedName>
</protein>
<dbReference type="SUPFAM" id="SSF52025">
    <property type="entry name" value="PA domain"/>
    <property type="match status" value="1"/>
</dbReference>
<dbReference type="Gene3D" id="3.50.30.30">
    <property type="match status" value="1"/>
</dbReference>
<proteinExistence type="predicted"/>
<dbReference type="Proteomes" id="UP000002630">
    <property type="component" value="Linkage Group LG28"/>
</dbReference>
<name>D8LI37_ECTSI</name>
<dbReference type="AlphaFoldDB" id="D8LI37"/>
<dbReference type="EMBL" id="FN649753">
    <property type="protein sequence ID" value="CBN79373.1"/>
    <property type="molecule type" value="Genomic_DNA"/>
</dbReference>
<evidence type="ECO:0000256" key="1">
    <source>
        <dbReference type="SAM" id="MobiDB-lite"/>
    </source>
</evidence>